<dbReference type="InterPro" id="IPR036388">
    <property type="entry name" value="WH-like_DNA-bd_sf"/>
</dbReference>
<feature type="domain" description="OmpR/PhoB-type" evidence="3">
    <location>
        <begin position="19"/>
        <end position="114"/>
    </location>
</feature>
<dbReference type="Gene3D" id="1.10.10.10">
    <property type="entry name" value="Winged helix-like DNA-binding domain superfamily/Winged helix DNA-binding domain"/>
    <property type="match status" value="1"/>
</dbReference>
<dbReference type="Proteomes" id="UP001325248">
    <property type="component" value="Chromosome"/>
</dbReference>
<dbReference type="PROSITE" id="PS51755">
    <property type="entry name" value="OMPR_PHOB"/>
    <property type="match status" value="1"/>
</dbReference>
<organism evidence="4 5">
    <name type="scientific">Blautia producta</name>
    <dbReference type="NCBI Taxonomy" id="33035"/>
    <lineage>
        <taxon>Bacteria</taxon>
        <taxon>Bacillati</taxon>
        <taxon>Bacillota</taxon>
        <taxon>Clostridia</taxon>
        <taxon>Lachnospirales</taxon>
        <taxon>Lachnospiraceae</taxon>
        <taxon>Blautia</taxon>
    </lineage>
</organism>
<protein>
    <recommendedName>
        <fullName evidence="3">OmpR/PhoB-type domain-containing protein</fullName>
    </recommendedName>
</protein>
<evidence type="ECO:0000256" key="1">
    <source>
        <dbReference type="ARBA" id="ARBA00023125"/>
    </source>
</evidence>
<proteinExistence type="predicted"/>
<dbReference type="SUPFAM" id="SSF46894">
    <property type="entry name" value="C-terminal effector domain of the bipartite response regulators"/>
    <property type="match status" value="1"/>
</dbReference>
<dbReference type="InterPro" id="IPR001867">
    <property type="entry name" value="OmpR/PhoB-type_DNA-bd"/>
</dbReference>
<dbReference type="EMBL" id="CP136422">
    <property type="protein sequence ID" value="WPX72320.1"/>
    <property type="molecule type" value="Genomic_DNA"/>
</dbReference>
<keyword evidence="5" id="KW-1185">Reference proteome</keyword>
<evidence type="ECO:0000256" key="2">
    <source>
        <dbReference type="PROSITE-ProRule" id="PRU01091"/>
    </source>
</evidence>
<dbReference type="CDD" id="cd00383">
    <property type="entry name" value="trans_reg_C"/>
    <property type="match status" value="1"/>
</dbReference>
<dbReference type="Pfam" id="PF00486">
    <property type="entry name" value="Trans_reg_C"/>
    <property type="match status" value="1"/>
</dbReference>
<feature type="DNA-binding region" description="OmpR/PhoB-type" evidence="2">
    <location>
        <begin position="19"/>
        <end position="114"/>
    </location>
</feature>
<accession>A0ABZ0U5R7</accession>
<keyword evidence="1 2" id="KW-0238">DNA-binding</keyword>
<dbReference type="SMART" id="SM00862">
    <property type="entry name" value="Trans_reg_C"/>
    <property type="match status" value="1"/>
</dbReference>
<gene>
    <name evidence="4" type="ORF">BLCOC_06560</name>
</gene>
<reference evidence="4" key="1">
    <citation type="submission" date="2023-10" db="EMBL/GenBank/DDBJ databases">
        <title>Genome sequence of Blautia coccoides DSM 935.</title>
        <authorList>
            <person name="Boeer T."/>
            <person name="Bengelsdorf F.R."/>
            <person name="Daniel R."/>
            <person name="Poehlein A."/>
        </authorList>
    </citation>
    <scope>NUCLEOTIDE SEQUENCE [LARGE SCALE GENOMIC DNA]</scope>
    <source>
        <strain evidence="4">DSM 935</strain>
    </source>
</reference>
<sequence>MADNKGGAMMRKKIFPEYEPELTIGELKIDPMSYSVIYKGASVALTSKEFEVLYLLAQRPKFIFPKRIIYTAVWGEDSSNIPYQTVENTIWKIRKKMGYDIIRTKIAVGYGLGIEDIE</sequence>
<evidence type="ECO:0000313" key="5">
    <source>
        <dbReference type="Proteomes" id="UP001325248"/>
    </source>
</evidence>
<dbReference type="InterPro" id="IPR016032">
    <property type="entry name" value="Sig_transdc_resp-reg_C-effctor"/>
</dbReference>
<evidence type="ECO:0000259" key="3">
    <source>
        <dbReference type="PROSITE" id="PS51755"/>
    </source>
</evidence>
<name>A0ABZ0U5R7_9FIRM</name>
<evidence type="ECO:0000313" key="4">
    <source>
        <dbReference type="EMBL" id="WPX72320.1"/>
    </source>
</evidence>